<feature type="compositionally biased region" description="Polar residues" evidence="1">
    <location>
        <begin position="31"/>
        <end position="46"/>
    </location>
</feature>
<evidence type="ECO:0000313" key="2">
    <source>
        <dbReference type="EMBL" id="VVQ07246.1"/>
    </source>
</evidence>
<evidence type="ECO:0000256" key="1">
    <source>
        <dbReference type="SAM" id="MobiDB-lite"/>
    </source>
</evidence>
<dbReference type="AlphaFoldDB" id="A0A5E7UAU5"/>
<organism evidence="2 3">
    <name type="scientific">Pseudomonas fluorescens</name>
    <dbReference type="NCBI Taxonomy" id="294"/>
    <lineage>
        <taxon>Bacteria</taxon>
        <taxon>Pseudomonadati</taxon>
        <taxon>Pseudomonadota</taxon>
        <taxon>Gammaproteobacteria</taxon>
        <taxon>Pseudomonadales</taxon>
        <taxon>Pseudomonadaceae</taxon>
        <taxon>Pseudomonas</taxon>
    </lineage>
</organism>
<proteinExistence type="predicted"/>
<dbReference type="EMBL" id="CABVIY010000007">
    <property type="protein sequence ID" value="VVQ07246.1"/>
    <property type="molecule type" value="Genomic_DNA"/>
</dbReference>
<name>A0A5E7UAU5_PSEFL</name>
<gene>
    <name evidence="2" type="ORF">PS918_04823</name>
</gene>
<protein>
    <submittedName>
        <fullName evidence="2">Uncharacterized protein</fullName>
    </submittedName>
</protein>
<accession>A0A5E7UAU5</accession>
<sequence>MLAMEDNDDACCLNTGVVRTFIASKLAPTEGRTSQPFTKPSSNSLPSDMCES</sequence>
<evidence type="ECO:0000313" key="3">
    <source>
        <dbReference type="Proteomes" id="UP000326611"/>
    </source>
</evidence>
<dbReference type="Proteomes" id="UP000326611">
    <property type="component" value="Unassembled WGS sequence"/>
</dbReference>
<feature type="region of interest" description="Disordered" evidence="1">
    <location>
        <begin position="28"/>
        <end position="52"/>
    </location>
</feature>
<reference evidence="2 3" key="1">
    <citation type="submission" date="2019-09" db="EMBL/GenBank/DDBJ databases">
        <authorList>
            <person name="Chandra G."/>
            <person name="Truman W A."/>
        </authorList>
    </citation>
    <scope>NUCLEOTIDE SEQUENCE [LARGE SCALE GENOMIC DNA]</scope>
    <source>
        <strain evidence="2">PS918</strain>
    </source>
</reference>